<organism evidence="2 3">
    <name type="scientific">Kwoniella shivajii</name>
    <dbReference type="NCBI Taxonomy" id="564305"/>
    <lineage>
        <taxon>Eukaryota</taxon>
        <taxon>Fungi</taxon>
        <taxon>Dikarya</taxon>
        <taxon>Basidiomycota</taxon>
        <taxon>Agaricomycotina</taxon>
        <taxon>Tremellomycetes</taxon>
        <taxon>Tremellales</taxon>
        <taxon>Cryptococcaceae</taxon>
        <taxon>Kwoniella</taxon>
    </lineage>
</organism>
<accession>A0ABZ1D3C6</accession>
<dbReference type="Proteomes" id="UP001329825">
    <property type="component" value="Chromosome 7"/>
</dbReference>
<dbReference type="GeneID" id="87957525"/>
<keyword evidence="3" id="KW-1185">Reference proteome</keyword>
<protein>
    <submittedName>
        <fullName evidence="2">Uncharacterized protein</fullName>
    </submittedName>
</protein>
<proteinExistence type="predicted"/>
<sequence length="120" mass="13130">MPATSSMLVREGQTSLSPFSSPDLSLAHTQWLLVLTARMDQLHSARDHSLDFDLGGTSVDSDLVAPLEEAVDEARRMVCALGGEMRRRSEGTLPPWEKRSFGNQKINGKCQMGRTISAGK</sequence>
<evidence type="ECO:0000313" key="3">
    <source>
        <dbReference type="Proteomes" id="UP001329825"/>
    </source>
</evidence>
<feature type="region of interest" description="Disordered" evidence="1">
    <location>
        <begin position="1"/>
        <end position="20"/>
    </location>
</feature>
<evidence type="ECO:0000256" key="1">
    <source>
        <dbReference type="SAM" id="MobiDB-lite"/>
    </source>
</evidence>
<evidence type="ECO:0000313" key="2">
    <source>
        <dbReference type="EMBL" id="WRT68418.1"/>
    </source>
</evidence>
<name>A0ABZ1D3C6_9TREE</name>
<dbReference type="EMBL" id="CP141887">
    <property type="protein sequence ID" value="WRT68418.1"/>
    <property type="molecule type" value="Genomic_DNA"/>
</dbReference>
<reference evidence="2 3" key="1">
    <citation type="submission" date="2024-01" db="EMBL/GenBank/DDBJ databases">
        <title>Comparative genomics of Cryptococcus and Kwoniella reveals pathogenesis evolution and contrasting modes of karyotype evolution via chromosome fusion or intercentromeric recombination.</title>
        <authorList>
            <person name="Coelho M.A."/>
            <person name="David-Palma M."/>
            <person name="Shea T."/>
            <person name="Bowers K."/>
            <person name="McGinley-Smith S."/>
            <person name="Mohammad A.W."/>
            <person name="Gnirke A."/>
            <person name="Yurkov A.M."/>
            <person name="Nowrousian M."/>
            <person name="Sun S."/>
            <person name="Cuomo C.A."/>
            <person name="Heitman J."/>
        </authorList>
    </citation>
    <scope>NUCLEOTIDE SEQUENCE [LARGE SCALE GENOMIC DNA]</scope>
    <source>
        <strain evidence="2">CBS 11374</strain>
    </source>
</reference>
<dbReference type="RefSeq" id="XP_062793158.1">
    <property type="nucleotide sequence ID" value="XM_062937107.1"/>
</dbReference>
<gene>
    <name evidence="2" type="ORF">IL334_005394</name>
</gene>